<name>A0A0S7BV45_9BACT</name>
<dbReference type="AlphaFoldDB" id="A0A0S7BV45"/>
<evidence type="ECO:0000313" key="2">
    <source>
        <dbReference type="Proteomes" id="UP000053091"/>
    </source>
</evidence>
<dbReference type="Proteomes" id="UP000053091">
    <property type="component" value="Unassembled WGS sequence"/>
</dbReference>
<accession>A0A0S7BV45</accession>
<evidence type="ECO:0000313" key="1">
    <source>
        <dbReference type="EMBL" id="GAP44730.1"/>
    </source>
</evidence>
<protein>
    <submittedName>
        <fullName evidence="1">Uncharacterized protein</fullName>
    </submittedName>
</protein>
<keyword evidence="2" id="KW-1185">Reference proteome</keyword>
<proteinExistence type="predicted"/>
<dbReference type="STRING" id="1678841.TBC1_12541"/>
<organism evidence="1">
    <name type="scientific">Lentimicrobium saccharophilum</name>
    <dbReference type="NCBI Taxonomy" id="1678841"/>
    <lineage>
        <taxon>Bacteria</taxon>
        <taxon>Pseudomonadati</taxon>
        <taxon>Bacteroidota</taxon>
        <taxon>Bacteroidia</taxon>
        <taxon>Bacteroidales</taxon>
        <taxon>Lentimicrobiaceae</taxon>
        <taxon>Lentimicrobium</taxon>
    </lineage>
</organism>
<gene>
    <name evidence="1" type="ORF">TBC1_12541</name>
</gene>
<reference evidence="1" key="1">
    <citation type="journal article" date="2015" name="Genome Announc.">
        <title>Draft Genome Sequence of Bacteroidales Strain TBC1, a Novel Isolate from a Methanogenic Wastewater Treatment System.</title>
        <authorList>
            <person name="Tourlousse D.M."/>
            <person name="Matsuura N."/>
            <person name="Sun L."/>
            <person name="Toyonaga M."/>
            <person name="Kuroda K."/>
            <person name="Ohashi A."/>
            <person name="Cruz R."/>
            <person name="Yamaguchi T."/>
            <person name="Sekiguchi Y."/>
        </authorList>
    </citation>
    <scope>NUCLEOTIDE SEQUENCE [LARGE SCALE GENOMIC DNA]</scope>
    <source>
        <strain evidence="1">TBC1</strain>
    </source>
</reference>
<sequence>MLRLAITCLSNIMSENRRLAFLLSLHQHEITDLLQDDGIPEKIEMEHRLNLLHDAINHLTLIDKLLISVFN</sequence>
<dbReference type="EMBL" id="DF968183">
    <property type="protein sequence ID" value="GAP44730.1"/>
    <property type="molecule type" value="Genomic_DNA"/>
</dbReference>